<sequence>MDRKYRQKLSFSLVQNGSVELEKVLKIYFFSKLFLYLNENLHQKG</sequence>
<name>A0A0A8X321_MESS1</name>
<gene>
    <name evidence="1" type="ORF">SAMD00020551_0676</name>
</gene>
<comment type="caution">
    <text evidence="1">The sequence shown here is derived from an EMBL/GenBank/DDBJ whole genome shotgun (WGS) entry which is preliminary data.</text>
</comment>
<dbReference type="AlphaFoldDB" id="A0A0A8X321"/>
<evidence type="ECO:0000313" key="1">
    <source>
        <dbReference type="EMBL" id="GAM12541.1"/>
    </source>
</evidence>
<accession>A0A0A8X321</accession>
<proteinExistence type="predicted"/>
<reference evidence="1 2" key="1">
    <citation type="submission" date="2013-06" db="EMBL/GenBank/DDBJ databases">
        <title>Whole genome shotgun sequence of Bacillus selenatarsenatis SF-1.</title>
        <authorList>
            <person name="Kuroda M."/>
            <person name="Sei K."/>
            <person name="Yamashita M."/>
            <person name="Ike M."/>
        </authorList>
    </citation>
    <scope>NUCLEOTIDE SEQUENCE [LARGE SCALE GENOMIC DNA]</scope>
    <source>
        <strain evidence="1 2">SF-1</strain>
    </source>
</reference>
<dbReference type="EMBL" id="BASE01000015">
    <property type="protein sequence ID" value="GAM12541.1"/>
    <property type="molecule type" value="Genomic_DNA"/>
</dbReference>
<organism evidence="1 2">
    <name type="scientific">Mesobacillus selenatarsenatis (strain DSM 18680 / JCM 14380 / FERM P-15431 / SF-1)</name>
    <dbReference type="NCBI Taxonomy" id="1321606"/>
    <lineage>
        <taxon>Bacteria</taxon>
        <taxon>Bacillati</taxon>
        <taxon>Bacillota</taxon>
        <taxon>Bacilli</taxon>
        <taxon>Bacillales</taxon>
        <taxon>Bacillaceae</taxon>
        <taxon>Mesobacillus</taxon>
    </lineage>
</organism>
<protein>
    <submittedName>
        <fullName evidence="1">Uncharacterized protein</fullName>
    </submittedName>
</protein>
<dbReference type="Proteomes" id="UP000031014">
    <property type="component" value="Unassembled WGS sequence"/>
</dbReference>
<evidence type="ECO:0000313" key="2">
    <source>
        <dbReference type="Proteomes" id="UP000031014"/>
    </source>
</evidence>
<dbReference type="STRING" id="1321606.SAMD00020551_0676"/>
<keyword evidence="2" id="KW-1185">Reference proteome</keyword>